<evidence type="ECO:0000256" key="3">
    <source>
        <dbReference type="PROSITE-ProRule" id="PRU00708"/>
    </source>
</evidence>
<name>A0A5P1E324_ASPOF</name>
<evidence type="ECO:0008006" key="6">
    <source>
        <dbReference type="Google" id="ProtNLM"/>
    </source>
</evidence>
<dbReference type="EMBL" id="CM007390">
    <property type="protein sequence ID" value="ONK56928.1"/>
    <property type="molecule type" value="Genomic_DNA"/>
</dbReference>
<accession>A0A5P1E324</accession>
<dbReference type="Proteomes" id="UP000243459">
    <property type="component" value="Chromosome 10"/>
</dbReference>
<evidence type="ECO:0000256" key="2">
    <source>
        <dbReference type="ARBA" id="ARBA00022737"/>
    </source>
</evidence>
<feature type="repeat" description="PPR" evidence="3">
    <location>
        <begin position="15"/>
        <end position="49"/>
    </location>
</feature>
<dbReference type="Gene3D" id="1.25.40.10">
    <property type="entry name" value="Tetratricopeptide repeat domain"/>
    <property type="match status" value="2"/>
</dbReference>
<organism evidence="4 5">
    <name type="scientific">Asparagus officinalis</name>
    <name type="common">Garden asparagus</name>
    <dbReference type="NCBI Taxonomy" id="4686"/>
    <lineage>
        <taxon>Eukaryota</taxon>
        <taxon>Viridiplantae</taxon>
        <taxon>Streptophyta</taxon>
        <taxon>Embryophyta</taxon>
        <taxon>Tracheophyta</taxon>
        <taxon>Spermatophyta</taxon>
        <taxon>Magnoliopsida</taxon>
        <taxon>Liliopsida</taxon>
        <taxon>Asparagales</taxon>
        <taxon>Asparagaceae</taxon>
        <taxon>Asparagoideae</taxon>
        <taxon>Asparagus</taxon>
    </lineage>
</organism>
<reference evidence="5" key="1">
    <citation type="journal article" date="2017" name="Nat. Commun.">
        <title>The asparagus genome sheds light on the origin and evolution of a young Y chromosome.</title>
        <authorList>
            <person name="Harkess A."/>
            <person name="Zhou J."/>
            <person name="Xu C."/>
            <person name="Bowers J.E."/>
            <person name="Van der Hulst R."/>
            <person name="Ayyampalayam S."/>
            <person name="Mercati F."/>
            <person name="Riccardi P."/>
            <person name="McKain M.R."/>
            <person name="Kakrana A."/>
            <person name="Tang H."/>
            <person name="Ray J."/>
            <person name="Groenendijk J."/>
            <person name="Arikit S."/>
            <person name="Mathioni S.M."/>
            <person name="Nakano M."/>
            <person name="Shan H."/>
            <person name="Telgmann-Rauber A."/>
            <person name="Kanno A."/>
            <person name="Yue Z."/>
            <person name="Chen H."/>
            <person name="Li W."/>
            <person name="Chen Y."/>
            <person name="Xu X."/>
            <person name="Zhang Y."/>
            <person name="Luo S."/>
            <person name="Chen H."/>
            <person name="Gao J."/>
            <person name="Mao Z."/>
            <person name="Pires J.C."/>
            <person name="Luo M."/>
            <person name="Kudrna D."/>
            <person name="Wing R.A."/>
            <person name="Meyers B.C."/>
            <person name="Yi K."/>
            <person name="Kong H."/>
            <person name="Lavrijsen P."/>
            <person name="Sunseri F."/>
            <person name="Falavigna A."/>
            <person name="Ye Y."/>
            <person name="Leebens-Mack J.H."/>
            <person name="Chen G."/>
        </authorList>
    </citation>
    <scope>NUCLEOTIDE SEQUENCE [LARGE SCALE GENOMIC DNA]</scope>
    <source>
        <strain evidence="5">cv. DH0086</strain>
    </source>
</reference>
<dbReference type="Pfam" id="PF13812">
    <property type="entry name" value="PPR_3"/>
    <property type="match status" value="3"/>
</dbReference>
<dbReference type="NCBIfam" id="TIGR00756">
    <property type="entry name" value="PPR"/>
    <property type="match status" value="4"/>
</dbReference>
<proteinExistence type="inferred from homology"/>
<dbReference type="InterPro" id="IPR002885">
    <property type="entry name" value="PPR_rpt"/>
</dbReference>
<sequence length="188" mass="21332">MEFFKQLNSQGCFPGTVTYNYLLQVFGKARNYPEELRILKEMAECNCEADAITYNDIVISAYVEAEREDEALYLFYRVKELGCVPNACTYNTVLGLPGKKSRSGEMLEVLLEMKSNGCIPNRVTWNTMLAMCGKRGMESPCLTTYNALLNAIARNGDWRAAESVMDDIRKKGFKPNELYYSLLLQSHA</sequence>
<gene>
    <name evidence="4" type="ORF">A4U43_C10F14790</name>
</gene>
<protein>
    <recommendedName>
        <fullName evidence="6">Pentacotripeptide-repeat region of PRORP domain-containing protein</fullName>
    </recommendedName>
</protein>
<evidence type="ECO:0000313" key="4">
    <source>
        <dbReference type="EMBL" id="ONK56928.1"/>
    </source>
</evidence>
<feature type="repeat" description="PPR" evidence="3">
    <location>
        <begin position="86"/>
        <end position="120"/>
    </location>
</feature>
<dbReference type="Gramene" id="ONK56928">
    <property type="protein sequence ID" value="ONK56928"/>
    <property type="gene ID" value="A4U43_C10F14790"/>
</dbReference>
<dbReference type="PANTHER" id="PTHR47447:SF21">
    <property type="entry name" value="PENTACOTRIPEPTIDE-REPEAT REGION OF PRORP DOMAIN-CONTAINING PROTEIN"/>
    <property type="match status" value="1"/>
</dbReference>
<keyword evidence="5" id="KW-1185">Reference proteome</keyword>
<evidence type="ECO:0000256" key="1">
    <source>
        <dbReference type="ARBA" id="ARBA00007626"/>
    </source>
</evidence>
<dbReference type="AlphaFoldDB" id="A0A5P1E324"/>
<dbReference type="InterPro" id="IPR011990">
    <property type="entry name" value="TPR-like_helical_dom_sf"/>
</dbReference>
<comment type="similarity">
    <text evidence="1">Belongs to the PPR family. P subfamily.</text>
</comment>
<feature type="repeat" description="PPR" evidence="3">
    <location>
        <begin position="141"/>
        <end position="175"/>
    </location>
</feature>
<keyword evidence="2" id="KW-0677">Repeat</keyword>
<dbReference type="PANTHER" id="PTHR47447">
    <property type="entry name" value="OS03G0856100 PROTEIN"/>
    <property type="match status" value="1"/>
</dbReference>
<dbReference type="PROSITE" id="PS51375">
    <property type="entry name" value="PPR"/>
    <property type="match status" value="3"/>
</dbReference>
<evidence type="ECO:0000313" key="5">
    <source>
        <dbReference type="Proteomes" id="UP000243459"/>
    </source>
</evidence>
<dbReference type="Pfam" id="PF13041">
    <property type="entry name" value="PPR_2"/>
    <property type="match status" value="1"/>
</dbReference>